<dbReference type="InterPro" id="IPR011990">
    <property type="entry name" value="TPR-like_helical_dom_sf"/>
</dbReference>
<feature type="transmembrane region" description="Helical" evidence="2">
    <location>
        <begin position="85"/>
        <end position="110"/>
    </location>
</feature>
<dbReference type="PANTHER" id="PTHR35038">
    <property type="entry name" value="DISSIMILATORY SULFITE REDUCTASE SIRA"/>
    <property type="match status" value="1"/>
</dbReference>
<feature type="domain" description="Cytochrome c-552/4" evidence="3">
    <location>
        <begin position="214"/>
        <end position="301"/>
    </location>
</feature>
<name>A0A517ZA69_9PLAN</name>
<dbReference type="InterPro" id="IPR051829">
    <property type="entry name" value="Multiheme_Cytochr_ET"/>
</dbReference>
<evidence type="ECO:0000313" key="4">
    <source>
        <dbReference type="EMBL" id="QDU39384.1"/>
    </source>
</evidence>
<dbReference type="Proteomes" id="UP000320496">
    <property type="component" value="Chromosome"/>
</dbReference>
<dbReference type="AlphaFoldDB" id="A0A517ZA69"/>
<dbReference type="InterPro" id="IPR036280">
    <property type="entry name" value="Multihaem_cyt_sf"/>
</dbReference>
<reference evidence="4 5" key="1">
    <citation type="submission" date="2019-02" db="EMBL/GenBank/DDBJ databases">
        <title>Deep-cultivation of Planctomycetes and their phenomic and genomic characterization uncovers novel biology.</title>
        <authorList>
            <person name="Wiegand S."/>
            <person name="Jogler M."/>
            <person name="Boedeker C."/>
            <person name="Pinto D."/>
            <person name="Vollmers J."/>
            <person name="Rivas-Marin E."/>
            <person name="Kohn T."/>
            <person name="Peeters S.H."/>
            <person name="Heuer A."/>
            <person name="Rast P."/>
            <person name="Oberbeckmann S."/>
            <person name="Bunk B."/>
            <person name="Jeske O."/>
            <person name="Meyerdierks A."/>
            <person name="Storesund J.E."/>
            <person name="Kallscheuer N."/>
            <person name="Luecker S."/>
            <person name="Lage O.M."/>
            <person name="Pohl T."/>
            <person name="Merkel B.J."/>
            <person name="Hornburger P."/>
            <person name="Mueller R.-W."/>
            <person name="Bruemmer F."/>
            <person name="Labrenz M."/>
            <person name="Spormann A.M."/>
            <person name="Op den Camp H."/>
            <person name="Overmann J."/>
            <person name="Amann R."/>
            <person name="Jetten M.S.M."/>
            <person name="Mascher T."/>
            <person name="Medema M.H."/>
            <person name="Devos D.P."/>
            <person name="Kaster A.-K."/>
            <person name="Ovreas L."/>
            <person name="Rohde M."/>
            <person name="Galperin M.Y."/>
            <person name="Jogler C."/>
        </authorList>
    </citation>
    <scope>NUCLEOTIDE SEQUENCE [LARGE SCALE GENOMIC DNA]</scope>
    <source>
        <strain evidence="4 5">Mal4</strain>
    </source>
</reference>
<dbReference type="InterPro" id="IPR023155">
    <property type="entry name" value="Cyt_c-552/4"/>
</dbReference>
<evidence type="ECO:0000259" key="3">
    <source>
        <dbReference type="Pfam" id="PF13435"/>
    </source>
</evidence>
<dbReference type="Gene3D" id="1.25.40.10">
    <property type="entry name" value="Tetratricopeptide repeat domain"/>
    <property type="match status" value="1"/>
</dbReference>
<keyword evidence="2" id="KW-0812">Transmembrane</keyword>
<dbReference type="PANTHER" id="PTHR35038:SF5">
    <property type="entry name" value="CYTOCHROME C-TYPE PROTEIN NRFB"/>
    <property type="match status" value="1"/>
</dbReference>
<dbReference type="Pfam" id="PF13435">
    <property type="entry name" value="Cytochrome_C554"/>
    <property type="match status" value="1"/>
</dbReference>
<dbReference type="KEGG" id="mri:Mal4_37280"/>
<dbReference type="SUPFAM" id="SSF48452">
    <property type="entry name" value="TPR-like"/>
    <property type="match status" value="1"/>
</dbReference>
<evidence type="ECO:0000313" key="5">
    <source>
        <dbReference type="Proteomes" id="UP000320496"/>
    </source>
</evidence>
<dbReference type="GO" id="GO:0016491">
    <property type="term" value="F:oxidoreductase activity"/>
    <property type="evidence" value="ECO:0007669"/>
    <property type="project" value="TreeGrafter"/>
</dbReference>
<gene>
    <name evidence="4" type="ORF">Mal4_37280</name>
</gene>
<dbReference type="SUPFAM" id="SSF48695">
    <property type="entry name" value="Multiheme cytochromes"/>
    <property type="match status" value="1"/>
</dbReference>
<feature type="transmembrane region" description="Helical" evidence="2">
    <location>
        <begin position="122"/>
        <end position="140"/>
    </location>
</feature>
<feature type="transmembrane region" description="Helical" evidence="2">
    <location>
        <begin position="152"/>
        <end position="170"/>
    </location>
</feature>
<evidence type="ECO:0000256" key="2">
    <source>
        <dbReference type="SAM" id="Phobius"/>
    </source>
</evidence>
<dbReference type="EMBL" id="CP036275">
    <property type="protein sequence ID" value="QDU39384.1"/>
    <property type="molecule type" value="Genomic_DNA"/>
</dbReference>
<keyword evidence="2" id="KW-1133">Transmembrane helix</keyword>
<proteinExistence type="predicted"/>
<feature type="transmembrane region" description="Helical" evidence="2">
    <location>
        <begin position="50"/>
        <end position="73"/>
    </location>
</feature>
<sequence>MRAIGPRLRKLLTVIWVLLAILIANSAYLATITFLEWLRGETFQNYFYQLMFLGHLVLGLLFLLPFLVFAIVHMRNTWNRRNRRAVVVGYVLFAVSLVLLGTGLLLFRVGGFELRQPQVRSIVYWLHVGSPLAAVWLYVLHRLAGPRLKWRAGLAYAGAVAVTVVGMASLHTQDPRAWNRVGPEEGTKYFKPSLARTTTGDFIPADVLMMDDYCKKCHPDVHAGWEKSVHRFSSFNNPPYLASVRETRQVSMKRHGDVHAARWCAGCHDPVPFFSGAFDDPNFDDIAHPTAHAGITCTVCHAITHVNSNKGNADYTIEQPAHYPFARSDNAVLQWINNQLIKAKPEFHKKTFLKDFHSSAEFCSTCHKVHIPEAVTGYREFLRGQNHYDSWLLSGVSGHGARSFYYPETAQQNCNGCHMPLQESDDFGAKLFDDRGKLTVHDHLFASANTGIAWMKDLPEVVDRHREILEDSMRVDIFGIREEGSIEGELHAPLRPELPTLEPGQKYLVETVIRTLKLGHHFTQGTSDSNEVWLDVTVTSGGEVIGRSGGLDEDRTVDPWSHFVNTFMLDEEGNRINRRNPQDIRTPLYSHQMPPGAGQVAHYELQLPESLDDHVTIEVKLQYRKFDTEYLQIVADSFGPRDTPLRGQKPGEPYRNPLPIVTMASDRVTLPVAGVDKPIEDQSRDDIPEWQRWNDYGIGLFLEGKAELRQAEAAFAEVETLGRYDGPLNQARVFFVEGRLDDAVDAIKRAVDYDDPAPPPWTVNWLSGAVNRQQGRLDEAEENLRAVVDGRTAEQISRGFDFSRDYVVLNELGGVLFDKARRERGEARKEQRDALLRDAAATFERVLAIDSENVTAHYNMYLIMQQLGETDEAEKHRELHQRYKPDDNIRGKAIRLARERYPAAAHAAEPVTIYSLHRPEAPGLEANAAGSE</sequence>
<organism evidence="4 5">
    <name type="scientific">Maioricimonas rarisocia</name>
    <dbReference type="NCBI Taxonomy" id="2528026"/>
    <lineage>
        <taxon>Bacteria</taxon>
        <taxon>Pseudomonadati</taxon>
        <taxon>Planctomycetota</taxon>
        <taxon>Planctomycetia</taxon>
        <taxon>Planctomycetales</taxon>
        <taxon>Planctomycetaceae</taxon>
        <taxon>Maioricimonas</taxon>
    </lineage>
</organism>
<dbReference type="Gene3D" id="1.10.1130.10">
    <property type="entry name" value="Flavocytochrome C3, Chain A"/>
    <property type="match status" value="1"/>
</dbReference>
<keyword evidence="5" id="KW-1185">Reference proteome</keyword>
<keyword evidence="2" id="KW-0472">Membrane</keyword>
<evidence type="ECO:0000256" key="1">
    <source>
        <dbReference type="ARBA" id="ARBA00022729"/>
    </source>
</evidence>
<protein>
    <recommendedName>
        <fullName evidence="3">Cytochrome c-552/4 domain-containing protein</fullName>
    </recommendedName>
</protein>
<accession>A0A517ZA69</accession>
<keyword evidence="1" id="KW-0732">Signal</keyword>